<comment type="caution">
    <text evidence="2">The sequence shown here is derived from an EMBL/GenBank/DDBJ whole genome shotgun (WGS) entry which is preliminary data.</text>
</comment>
<keyword evidence="1" id="KW-0812">Transmembrane</keyword>
<dbReference type="EMBL" id="WUUL01000002">
    <property type="protein sequence ID" value="MXQ52946.1"/>
    <property type="molecule type" value="Genomic_DNA"/>
</dbReference>
<reference evidence="2 3" key="1">
    <citation type="submission" date="2019-12" db="EMBL/GenBank/DDBJ databases">
        <title>Whole-genome analyses of novel actinobacteria.</title>
        <authorList>
            <person name="Sahin N."/>
            <person name="Saygin H."/>
        </authorList>
    </citation>
    <scope>NUCLEOTIDE SEQUENCE [LARGE SCALE GENOMIC DNA]</scope>
    <source>
        <strain evidence="2 3">KC615</strain>
    </source>
</reference>
<dbReference type="InterPro" id="IPR009339">
    <property type="entry name" value="DUF998"/>
</dbReference>
<feature type="transmembrane region" description="Helical" evidence="1">
    <location>
        <begin position="85"/>
        <end position="103"/>
    </location>
</feature>
<feature type="transmembrane region" description="Helical" evidence="1">
    <location>
        <begin position="187"/>
        <end position="207"/>
    </location>
</feature>
<feature type="transmembrane region" description="Helical" evidence="1">
    <location>
        <begin position="51"/>
        <end position="73"/>
    </location>
</feature>
<keyword evidence="3" id="KW-1185">Reference proteome</keyword>
<accession>A0A6I4VSQ0</accession>
<evidence type="ECO:0000256" key="1">
    <source>
        <dbReference type="SAM" id="Phobius"/>
    </source>
</evidence>
<feature type="transmembrane region" description="Helical" evidence="1">
    <location>
        <begin position="160"/>
        <end position="181"/>
    </location>
</feature>
<proteinExistence type="predicted"/>
<keyword evidence="1" id="KW-0472">Membrane</keyword>
<feature type="transmembrane region" description="Helical" evidence="1">
    <location>
        <begin position="12"/>
        <end position="31"/>
    </location>
</feature>
<evidence type="ECO:0000313" key="3">
    <source>
        <dbReference type="Proteomes" id="UP000430692"/>
    </source>
</evidence>
<feature type="transmembrane region" description="Helical" evidence="1">
    <location>
        <begin position="123"/>
        <end position="148"/>
    </location>
</feature>
<name>A0A6I4VSQ0_9BACL</name>
<dbReference type="AlphaFoldDB" id="A0A6I4VSQ0"/>
<evidence type="ECO:0000313" key="2">
    <source>
        <dbReference type="EMBL" id="MXQ52946.1"/>
    </source>
</evidence>
<dbReference type="Proteomes" id="UP000430692">
    <property type="component" value="Unassembled WGS sequence"/>
</dbReference>
<sequence length="212" mass="22534">MNKKTNIRRLFLIGGVISAPLFYLIVIAQVFTRTGFDIRRHAISSLELGDLGWIQSTNFIVTGLLAVFAAIGVRGLLKGSKGGTWGALLIGIYGVGMMMAGLFPPDPGLGFPSGAPEGMPKSMSVHAALHSVAFFLAFLCLIAATIVFASRFSSLGEHRWRAYCIATAIIAPLLIILGMVFSSWVGVIMGCSGIVAFGWVSALANRLRVEAS</sequence>
<keyword evidence="1" id="KW-1133">Transmembrane helix</keyword>
<protein>
    <submittedName>
        <fullName evidence="2">DUF998 domain-containing protein</fullName>
    </submittedName>
</protein>
<gene>
    <name evidence="2" type="ORF">GSM42_04195</name>
</gene>
<dbReference type="Pfam" id="PF06197">
    <property type="entry name" value="DUF998"/>
    <property type="match status" value="1"/>
</dbReference>
<dbReference type="RefSeq" id="WP_160800285.1">
    <property type="nucleotide sequence ID" value="NZ_WUUL01000002.1"/>
</dbReference>
<organism evidence="2 3">
    <name type="scientific">Shimazuella alba</name>
    <dbReference type="NCBI Taxonomy" id="2690964"/>
    <lineage>
        <taxon>Bacteria</taxon>
        <taxon>Bacillati</taxon>
        <taxon>Bacillota</taxon>
        <taxon>Bacilli</taxon>
        <taxon>Bacillales</taxon>
        <taxon>Thermoactinomycetaceae</taxon>
        <taxon>Shimazuella</taxon>
    </lineage>
</organism>